<dbReference type="Proteomes" id="UP000034531">
    <property type="component" value="Unassembled WGS sequence"/>
</dbReference>
<keyword evidence="1" id="KW-0812">Transmembrane</keyword>
<feature type="transmembrane region" description="Helical" evidence="1">
    <location>
        <begin position="340"/>
        <end position="360"/>
    </location>
</feature>
<dbReference type="EMBL" id="LBYI01000008">
    <property type="protein sequence ID" value="KKR50692.1"/>
    <property type="molecule type" value="Genomic_DNA"/>
</dbReference>
<feature type="transmembrane region" description="Helical" evidence="1">
    <location>
        <begin position="266"/>
        <end position="285"/>
    </location>
</feature>
<reference evidence="2 3" key="1">
    <citation type="journal article" date="2015" name="Nature">
        <title>rRNA introns, odd ribosomes, and small enigmatic genomes across a large radiation of phyla.</title>
        <authorList>
            <person name="Brown C.T."/>
            <person name="Hug L.A."/>
            <person name="Thomas B.C."/>
            <person name="Sharon I."/>
            <person name="Castelle C.J."/>
            <person name="Singh A."/>
            <person name="Wilkins M.J."/>
            <person name="Williams K.H."/>
            <person name="Banfield J.F."/>
        </authorList>
    </citation>
    <scope>NUCLEOTIDE SEQUENCE [LARGE SCALE GENOMIC DNA]</scope>
</reference>
<feature type="transmembrane region" description="Helical" evidence="1">
    <location>
        <begin position="70"/>
        <end position="100"/>
    </location>
</feature>
<keyword evidence="1" id="KW-0472">Membrane</keyword>
<feature type="transmembrane region" description="Helical" evidence="1">
    <location>
        <begin position="204"/>
        <end position="223"/>
    </location>
</feature>
<dbReference type="Gene3D" id="1.25.40.10">
    <property type="entry name" value="Tetratricopeptide repeat domain"/>
    <property type="match status" value="1"/>
</dbReference>
<protein>
    <recommendedName>
        <fullName evidence="4">Glycosyltransferase RgtA/B/C/D-like domain-containing protein</fullName>
    </recommendedName>
</protein>
<feature type="transmembrane region" description="Helical" evidence="1">
    <location>
        <begin position="173"/>
        <end position="198"/>
    </location>
</feature>
<feature type="transmembrane region" description="Helical" evidence="1">
    <location>
        <begin position="7"/>
        <end position="24"/>
    </location>
</feature>
<name>A0A0G0UKC2_9BACT</name>
<proteinExistence type="predicted"/>
<feature type="transmembrane region" description="Helical" evidence="1">
    <location>
        <begin position="134"/>
        <end position="152"/>
    </location>
</feature>
<sequence>MIKKLDILIIATFTLIGVFFIFSINQSADTYWHLAIGRQTWQEQKIPSYDKFIYGPENKGFISVEWLADLIYFAFVSALGLKGLVVLRLILAITTLCFLYQTLKLTTSSSKVISATLLVAAYIMATRANDRPEAFSFLLLAFTNYICLNFFLKKKLPAASYLLPVIFLAWPNVHPYALIGLAVFGFTAAFVFTSITFFKEKFSGSPTFVFLLILSLIASLSQYKKLFISLQASQLSALKLTEFTTLKGRILTTDGYQILNQIPIEIYLYFAILIIYVSLVIITLFEKPRTLKSISLSLFYLIVLLLPLKYFRLIPLSVLLSLPYLINIAKRKLPVGQKSFINAAIVPIVIFASLMLGSTFQKEIIGTREKTFVITSNNAPVGVVNRWWTNEFPENAPKIIKTYLNTKRIFSADSWNNYFIWHLPHTQVFADALFYNMTAADMKNEDTISYGSDGWDGLLKSLNVDTVINSQPFTDAYVYTPAYKLPDWRLVYVDDIFILYARGDVIKSLPVDLSKIKPEMSAPLKFTKEDETEAVNELQNLLNFDPKNGFARDQLIIYYMENDVKKAISLANQSRQINPDNPLFSLHLAEIYAKSSDCTRANSFAQEAKTKSFHHPIIDGYADEATKTCPS</sequence>
<feature type="transmembrane region" description="Helical" evidence="1">
    <location>
        <begin position="112"/>
        <end position="128"/>
    </location>
</feature>
<evidence type="ECO:0000313" key="2">
    <source>
        <dbReference type="EMBL" id="KKR50692.1"/>
    </source>
</evidence>
<keyword evidence="1" id="KW-1133">Transmembrane helix</keyword>
<evidence type="ECO:0000256" key="1">
    <source>
        <dbReference type="SAM" id="Phobius"/>
    </source>
</evidence>
<organism evidence="2 3">
    <name type="scientific">Candidatus Curtissbacteria bacterium GW2011_GWA1_40_16</name>
    <dbReference type="NCBI Taxonomy" id="1618405"/>
    <lineage>
        <taxon>Bacteria</taxon>
        <taxon>Candidatus Curtissiibacteriota</taxon>
    </lineage>
</organism>
<gene>
    <name evidence="2" type="ORF">UT84_C0008G0006</name>
</gene>
<comment type="caution">
    <text evidence="2">The sequence shown here is derived from an EMBL/GenBank/DDBJ whole genome shotgun (WGS) entry which is preliminary data.</text>
</comment>
<dbReference type="PATRIC" id="fig|1618405.3.peg.443"/>
<feature type="transmembrane region" description="Helical" evidence="1">
    <location>
        <begin position="297"/>
        <end position="320"/>
    </location>
</feature>
<dbReference type="SUPFAM" id="SSF48452">
    <property type="entry name" value="TPR-like"/>
    <property type="match status" value="1"/>
</dbReference>
<dbReference type="AlphaFoldDB" id="A0A0G0UKC2"/>
<evidence type="ECO:0008006" key="4">
    <source>
        <dbReference type="Google" id="ProtNLM"/>
    </source>
</evidence>
<dbReference type="InterPro" id="IPR011990">
    <property type="entry name" value="TPR-like_helical_dom_sf"/>
</dbReference>
<accession>A0A0G0UKC2</accession>
<evidence type="ECO:0000313" key="3">
    <source>
        <dbReference type="Proteomes" id="UP000034531"/>
    </source>
</evidence>